<keyword evidence="4 10" id="KW-0067">ATP-binding</keyword>
<protein>
    <submittedName>
        <fullName evidence="10">ABC transporter ATP-binding protein</fullName>
    </submittedName>
</protein>
<feature type="transmembrane region" description="Helical" evidence="7">
    <location>
        <begin position="194"/>
        <end position="214"/>
    </location>
</feature>
<feature type="transmembrane region" description="Helical" evidence="7">
    <location>
        <begin position="275"/>
        <end position="295"/>
    </location>
</feature>
<dbReference type="SUPFAM" id="SSF52540">
    <property type="entry name" value="P-loop containing nucleoside triphosphate hydrolases"/>
    <property type="match status" value="1"/>
</dbReference>
<dbReference type="InterPro" id="IPR003439">
    <property type="entry name" value="ABC_transporter-like_ATP-bd"/>
</dbReference>
<dbReference type="Proteomes" id="UP001589747">
    <property type="component" value="Unassembled WGS sequence"/>
</dbReference>
<evidence type="ECO:0000259" key="8">
    <source>
        <dbReference type="PROSITE" id="PS50893"/>
    </source>
</evidence>
<evidence type="ECO:0000313" key="10">
    <source>
        <dbReference type="EMBL" id="MFB9330527.1"/>
    </source>
</evidence>
<evidence type="ECO:0000259" key="9">
    <source>
        <dbReference type="PROSITE" id="PS50929"/>
    </source>
</evidence>
<dbReference type="EMBL" id="JBHMDO010000048">
    <property type="protein sequence ID" value="MFB9330527.1"/>
    <property type="molecule type" value="Genomic_DNA"/>
</dbReference>
<evidence type="ECO:0000256" key="7">
    <source>
        <dbReference type="SAM" id="Phobius"/>
    </source>
</evidence>
<keyword evidence="6 7" id="KW-0472">Membrane</keyword>
<dbReference type="Gene3D" id="1.20.1560.10">
    <property type="entry name" value="ABC transporter type 1, transmembrane domain"/>
    <property type="match status" value="1"/>
</dbReference>
<feature type="transmembrane region" description="Helical" evidence="7">
    <location>
        <begin position="301"/>
        <end position="320"/>
    </location>
</feature>
<evidence type="ECO:0000256" key="4">
    <source>
        <dbReference type="ARBA" id="ARBA00022840"/>
    </source>
</evidence>
<reference evidence="10 11" key="1">
    <citation type="submission" date="2024-09" db="EMBL/GenBank/DDBJ databases">
        <authorList>
            <person name="Sun Q."/>
            <person name="Mori K."/>
        </authorList>
    </citation>
    <scope>NUCLEOTIDE SEQUENCE [LARGE SCALE GENOMIC DNA]</scope>
    <source>
        <strain evidence="10 11">TISTR 2452</strain>
    </source>
</reference>
<dbReference type="Pfam" id="PF00005">
    <property type="entry name" value="ABC_tran"/>
    <property type="match status" value="1"/>
</dbReference>
<evidence type="ECO:0000256" key="2">
    <source>
        <dbReference type="ARBA" id="ARBA00022692"/>
    </source>
</evidence>
<dbReference type="InterPro" id="IPR036640">
    <property type="entry name" value="ABC1_TM_sf"/>
</dbReference>
<dbReference type="InterPro" id="IPR039421">
    <property type="entry name" value="Type_1_exporter"/>
</dbReference>
<evidence type="ECO:0000256" key="3">
    <source>
        <dbReference type="ARBA" id="ARBA00022741"/>
    </source>
</evidence>
<evidence type="ECO:0000313" key="11">
    <source>
        <dbReference type="Proteomes" id="UP001589747"/>
    </source>
</evidence>
<dbReference type="SUPFAM" id="SSF90123">
    <property type="entry name" value="ABC transporter transmembrane region"/>
    <property type="match status" value="1"/>
</dbReference>
<dbReference type="CDD" id="cd03254">
    <property type="entry name" value="ABCC_Glucan_exporter_like"/>
    <property type="match status" value="1"/>
</dbReference>
<dbReference type="PROSITE" id="PS50893">
    <property type="entry name" value="ABC_TRANSPORTER_2"/>
    <property type="match status" value="1"/>
</dbReference>
<dbReference type="GO" id="GO:0005524">
    <property type="term" value="F:ATP binding"/>
    <property type="evidence" value="ECO:0007669"/>
    <property type="project" value="UniProtKB-KW"/>
</dbReference>
<feature type="transmembrane region" description="Helical" evidence="7">
    <location>
        <begin position="48"/>
        <end position="73"/>
    </location>
</feature>
<name>A0ABV5KZ74_9BACL</name>
<organism evidence="10 11">
    <name type="scientific">Paenibacillus aurantiacus</name>
    <dbReference type="NCBI Taxonomy" id="1936118"/>
    <lineage>
        <taxon>Bacteria</taxon>
        <taxon>Bacillati</taxon>
        <taxon>Bacillota</taxon>
        <taxon>Bacilli</taxon>
        <taxon>Bacillales</taxon>
        <taxon>Paenibacillaceae</taxon>
        <taxon>Paenibacillus</taxon>
    </lineage>
</organism>
<feature type="transmembrane region" description="Helical" evidence="7">
    <location>
        <begin position="168"/>
        <end position="188"/>
    </location>
</feature>
<accession>A0ABV5KZ74</accession>
<feature type="transmembrane region" description="Helical" evidence="7">
    <location>
        <begin position="89"/>
        <end position="106"/>
    </location>
</feature>
<sequence length="610" mass="68321">MSSREQSARSDNRERFIYKDDDAIEKPFNWAQIARLFRYMKPYAKQMLPLVLVMMVLGTATRLAIPAIIIVAIDEAISPEFGEPSLQKLYMYAGIMLALYIVQWGANTLRIKYTNIIGQRVIYDLRQDLFRHIQKLSFRFFDKRPAGSVLVRVTNDVNSLQDLFTNGVVNLLMDCVQLAGIVVILLVWNFKLGLAIMITVPLMFMVSTSLRKRIRFAWQDVRMKQSRINSHLNESIQGMRVTQAYTQEKANFAFFNHINSINIKAWNKASALNQAFGPVIEVTSAVGTLILFWYGSHLIQSGAITVGVLVGFANYIGNFWDPINRLGQMYAQLLIAMASSERIFEYIDEKPTVGEQPGARKLATIRGDVSFENLVFEYEQGRPALKGISLEVKAGQTIALVGHTGSGKSTIMNLLSRFYDPVEGAVKIDGTDIRSVTVESLRSQVGVVLQDTFIFSGTIRDNIRFGRLDATDAEVVEAAKAVDAHAFIMSLPDGYDTEVQERGNVLSMGQRQLLSFARALLANPRILILDEATASIDTETELKIQEALKKLLAGRTSFIVAHRLSTIRGADRIVVLDHGRIVEQGSHDELMRQGGTYNGLIEAQYRFLSA</sequence>
<dbReference type="CDD" id="cd18545">
    <property type="entry name" value="ABC_6TM_YknV_like"/>
    <property type="match status" value="1"/>
</dbReference>
<dbReference type="InterPro" id="IPR003593">
    <property type="entry name" value="AAA+_ATPase"/>
</dbReference>
<dbReference type="Gene3D" id="3.40.50.300">
    <property type="entry name" value="P-loop containing nucleotide triphosphate hydrolases"/>
    <property type="match status" value="1"/>
</dbReference>
<dbReference type="PROSITE" id="PS50929">
    <property type="entry name" value="ABC_TM1F"/>
    <property type="match status" value="1"/>
</dbReference>
<keyword evidence="2 7" id="KW-0812">Transmembrane</keyword>
<dbReference type="SMART" id="SM00382">
    <property type="entry name" value="AAA"/>
    <property type="match status" value="1"/>
</dbReference>
<feature type="domain" description="ABC transporter" evidence="8">
    <location>
        <begin position="369"/>
        <end position="603"/>
    </location>
</feature>
<dbReference type="InterPro" id="IPR027417">
    <property type="entry name" value="P-loop_NTPase"/>
</dbReference>
<keyword evidence="5 7" id="KW-1133">Transmembrane helix</keyword>
<dbReference type="PANTHER" id="PTHR43394:SF1">
    <property type="entry name" value="ATP-BINDING CASSETTE SUB-FAMILY B MEMBER 10, MITOCHONDRIAL"/>
    <property type="match status" value="1"/>
</dbReference>
<feature type="domain" description="ABC transmembrane type-1" evidence="9">
    <location>
        <begin position="50"/>
        <end position="333"/>
    </location>
</feature>
<comment type="caution">
    <text evidence="10">The sequence shown here is derived from an EMBL/GenBank/DDBJ whole genome shotgun (WGS) entry which is preliminary data.</text>
</comment>
<dbReference type="Pfam" id="PF00664">
    <property type="entry name" value="ABC_membrane"/>
    <property type="match status" value="1"/>
</dbReference>
<comment type="subcellular location">
    <subcellularLocation>
        <location evidence="1">Cell membrane</location>
        <topology evidence="1">Multi-pass membrane protein</topology>
    </subcellularLocation>
</comment>
<dbReference type="InterPro" id="IPR011527">
    <property type="entry name" value="ABC1_TM_dom"/>
</dbReference>
<proteinExistence type="predicted"/>
<dbReference type="PANTHER" id="PTHR43394">
    <property type="entry name" value="ATP-DEPENDENT PERMEASE MDL1, MITOCHONDRIAL"/>
    <property type="match status" value="1"/>
</dbReference>
<gene>
    <name evidence="10" type="ORF">ACFFSY_31680</name>
</gene>
<evidence type="ECO:0000256" key="6">
    <source>
        <dbReference type="ARBA" id="ARBA00023136"/>
    </source>
</evidence>
<keyword evidence="11" id="KW-1185">Reference proteome</keyword>
<dbReference type="RefSeq" id="WP_377501831.1">
    <property type="nucleotide sequence ID" value="NZ_JBHMDO010000048.1"/>
</dbReference>
<keyword evidence="3" id="KW-0547">Nucleotide-binding</keyword>
<evidence type="ECO:0000256" key="5">
    <source>
        <dbReference type="ARBA" id="ARBA00022989"/>
    </source>
</evidence>
<evidence type="ECO:0000256" key="1">
    <source>
        <dbReference type="ARBA" id="ARBA00004651"/>
    </source>
</evidence>